<evidence type="ECO:0000259" key="3">
    <source>
        <dbReference type="PROSITE" id="PS50181"/>
    </source>
</evidence>
<dbReference type="AlphaFoldDB" id="A0A8B7Y7Y9"/>
<dbReference type="SUPFAM" id="SSF52047">
    <property type="entry name" value="RNI-like"/>
    <property type="match status" value="1"/>
</dbReference>
<proteinExistence type="predicted"/>
<dbReference type="KEGG" id="aplc:110977762"/>
<dbReference type="SMART" id="SM00256">
    <property type="entry name" value="FBOX"/>
    <property type="match status" value="1"/>
</dbReference>
<evidence type="ECO:0000313" key="4">
    <source>
        <dbReference type="Proteomes" id="UP000694845"/>
    </source>
</evidence>
<dbReference type="OMA" id="CDFTADH"/>
<dbReference type="GO" id="GO:0031146">
    <property type="term" value="P:SCF-dependent proteasomal ubiquitin-dependent protein catabolic process"/>
    <property type="evidence" value="ECO:0007669"/>
    <property type="project" value="TreeGrafter"/>
</dbReference>
<dbReference type="RefSeq" id="XP_022087876.1">
    <property type="nucleotide sequence ID" value="XM_022232184.1"/>
</dbReference>
<dbReference type="SMART" id="SM00367">
    <property type="entry name" value="LRR_CC"/>
    <property type="match status" value="4"/>
</dbReference>
<dbReference type="PANTHER" id="PTHR13318">
    <property type="entry name" value="PARTNER OF PAIRED, ISOFORM B-RELATED"/>
    <property type="match status" value="1"/>
</dbReference>
<dbReference type="CTD" id="6502"/>
<dbReference type="GO" id="GO:0019005">
    <property type="term" value="C:SCF ubiquitin ligase complex"/>
    <property type="evidence" value="ECO:0007669"/>
    <property type="project" value="TreeGrafter"/>
</dbReference>
<dbReference type="GeneID" id="110977762"/>
<dbReference type="Proteomes" id="UP000694845">
    <property type="component" value="Unplaced"/>
</dbReference>
<feature type="region of interest" description="Disordered" evidence="2">
    <location>
        <begin position="1"/>
        <end position="43"/>
    </location>
</feature>
<keyword evidence="1" id="KW-0833">Ubl conjugation pathway</keyword>
<dbReference type="InterPro" id="IPR006553">
    <property type="entry name" value="Leu-rich_rpt_Cys-con_subtyp"/>
</dbReference>
<keyword evidence="4" id="KW-1185">Reference proteome</keyword>
<gene>
    <name evidence="5" type="primary">LOC110977762</name>
</gene>
<dbReference type="SUPFAM" id="SSF81383">
    <property type="entry name" value="F-box domain"/>
    <property type="match status" value="1"/>
</dbReference>
<evidence type="ECO:0000313" key="5">
    <source>
        <dbReference type="RefSeq" id="XP_022087876.1"/>
    </source>
</evidence>
<evidence type="ECO:0000256" key="1">
    <source>
        <dbReference type="ARBA" id="ARBA00022786"/>
    </source>
</evidence>
<dbReference type="Pfam" id="PF12937">
    <property type="entry name" value="F-box-like"/>
    <property type="match status" value="1"/>
</dbReference>
<reference evidence="5" key="1">
    <citation type="submission" date="2025-08" db="UniProtKB">
        <authorList>
            <consortium name="RefSeq"/>
        </authorList>
    </citation>
    <scope>IDENTIFICATION</scope>
</reference>
<dbReference type="PROSITE" id="PS50181">
    <property type="entry name" value="FBOX"/>
    <property type="match status" value="1"/>
</dbReference>
<dbReference type="InterPro" id="IPR036047">
    <property type="entry name" value="F-box-like_dom_sf"/>
</dbReference>
<dbReference type="OrthoDB" id="2095648at2759"/>
<protein>
    <submittedName>
        <fullName evidence="5">S-phase kinase-associated protein 2-like</fullName>
    </submittedName>
</protein>
<sequence length="497" mass="55948">MLKCRTRSRTAPGLVSASSRPRAKPNRKNEVQAVKKRSKSGSKQLQEFITPTFTWDIPKVDKQAIYNDLGVKEMDTGGAVDGKQLLLGKRANNKRIKKPATVPSRADKVKGHLVSPNQFKSQQAHIHNGRYCSCKKQLDLEDLSDPFCRLSDEIMLGIFWWLPMTTLARCARVCRRWYHLVFDDSLWRRIDISNKTFASGILGQILQRGTVAAKISRCSIHGPVFDAVLTESPAKITRSASKASKLSKCHVESALRQSLHLKYIDLTATDARPEQLVEILDRCPGNQIKKLSLESCRVSDEVMKSIAKHGRSLKELNLCMCSGLKEAGLRAVLRNCTKLQSLNLGWANLSRKEIDVFMEYVPKSLEKLNLSGYRQTLRTVDVVLLTCRCPDMKELDLSDAAVIDFAAIESITESMTQLQHIALSRCYSLPRLSFVQLGMLKHLRALDVFGLVQESGMLESMQELLPGVKINSYPFSAIARPTTTNKHNIIWEIMCYE</sequence>
<dbReference type="Gene3D" id="3.80.10.10">
    <property type="entry name" value="Ribonuclease Inhibitor"/>
    <property type="match status" value="1"/>
</dbReference>
<name>A0A8B7Y7Y9_ACAPL</name>
<dbReference type="CDD" id="cd22149">
    <property type="entry name" value="F-box_DmSKP2-like"/>
    <property type="match status" value="1"/>
</dbReference>
<organism evidence="4 5">
    <name type="scientific">Acanthaster planci</name>
    <name type="common">Crown-of-thorns starfish</name>
    <dbReference type="NCBI Taxonomy" id="133434"/>
    <lineage>
        <taxon>Eukaryota</taxon>
        <taxon>Metazoa</taxon>
        <taxon>Echinodermata</taxon>
        <taxon>Eleutherozoa</taxon>
        <taxon>Asterozoa</taxon>
        <taxon>Asteroidea</taxon>
        <taxon>Valvatacea</taxon>
        <taxon>Valvatida</taxon>
        <taxon>Acanthasteridae</taxon>
        <taxon>Acanthaster</taxon>
    </lineage>
</organism>
<accession>A0A8B7Y7Y9</accession>
<feature type="domain" description="F-box" evidence="3">
    <location>
        <begin position="144"/>
        <end position="190"/>
    </location>
</feature>
<dbReference type="InterPro" id="IPR032675">
    <property type="entry name" value="LRR_dom_sf"/>
</dbReference>
<dbReference type="InterPro" id="IPR001810">
    <property type="entry name" value="F-box_dom"/>
</dbReference>
<evidence type="ECO:0000256" key="2">
    <source>
        <dbReference type="SAM" id="MobiDB-lite"/>
    </source>
</evidence>